<reference evidence="3" key="1">
    <citation type="submission" date="2021-01" db="EMBL/GenBank/DDBJ databases">
        <title>Modified the classification status of verrucomicrobia.</title>
        <authorList>
            <person name="Feng X."/>
        </authorList>
    </citation>
    <scope>NUCLEOTIDE SEQUENCE</scope>
    <source>
        <strain evidence="3">KCTC 13126</strain>
    </source>
</reference>
<feature type="domain" description="UVR" evidence="2">
    <location>
        <begin position="127"/>
        <end position="161"/>
    </location>
</feature>
<proteinExistence type="predicted"/>
<keyword evidence="1" id="KW-0227">DNA damage</keyword>
<evidence type="ECO:0000313" key="3">
    <source>
        <dbReference type="EMBL" id="MBK1875633.1"/>
    </source>
</evidence>
<dbReference type="PANTHER" id="PTHR38430">
    <property type="entry name" value="PROTEIN-ARGININE KINASE ACTIVATOR PROTEIN"/>
    <property type="match status" value="1"/>
</dbReference>
<keyword evidence="4" id="KW-1185">Reference proteome</keyword>
<organism evidence="3 4">
    <name type="scientific">Pelagicoccus mobilis</name>
    <dbReference type="NCBI Taxonomy" id="415221"/>
    <lineage>
        <taxon>Bacteria</taxon>
        <taxon>Pseudomonadati</taxon>
        <taxon>Verrucomicrobiota</taxon>
        <taxon>Opitutia</taxon>
        <taxon>Puniceicoccales</taxon>
        <taxon>Pelagicoccaceae</taxon>
        <taxon>Pelagicoccus</taxon>
    </lineage>
</organism>
<dbReference type="GO" id="GO:1990169">
    <property type="term" value="P:stress response to copper ion"/>
    <property type="evidence" value="ECO:0007669"/>
    <property type="project" value="TreeGrafter"/>
</dbReference>
<keyword evidence="1" id="KW-0742">SOS response</keyword>
<dbReference type="GO" id="GO:0005507">
    <property type="term" value="F:copper ion binding"/>
    <property type="evidence" value="ECO:0007669"/>
    <property type="project" value="TreeGrafter"/>
</dbReference>
<dbReference type="InterPro" id="IPR001943">
    <property type="entry name" value="UVR_dom"/>
</dbReference>
<dbReference type="PANTHER" id="PTHR38430:SF1">
    <property type="entry name" value="PROTEIN-ARGININE KINASE ACTIVATOR PROTEIN"/>
    <property type="match status" value="1"/>
</dbReference>
<dbReference type="GO" id="GO:0009432">
    <property type="term" value="P:SOS response"/>
    <property type="evidence" value="ECO:0007669"/>
    <property type="project" value="UniProtKB-KW"/>
</dbReference>
<evidence type="ECO:0000259" key="2">
    <source>
        <dbReference type="PROSITE" id="PS50151"/>
    </source>
</evidence>
<name>A0A934VPK8_9BACT</name>
<dbReference type="GO" id="GO:0008270">
    <property type="term" value="F:zinc ion binding"/>
    <property type="evidence" value="ECO:0007669"/>
    <property type="project" value="TreeGrafter"/>
</dbReference>
<dbReference type="SUPFAM" id="SSF46600">
    <property type="entry name" value="C-terminal UvrC-binding domain of UvrB"/>
    <property type="match status" value="1"/>
</dbReference>
<accession>A0A934VPK8</accession>
<comment type="caution">
    <text evidence="3">The sequence shown here is derived from an EMBL/GenBank/DDBJ whole genome shotgun (WGS) entry which is preliminary data.</text>
</comment>
<dbReference type="InterPro" id="IPR036876">
    <property type="entry name" value="UVR_dom_sf"/>
</dbReference>
<evidence type="ECO:0000256" key="1">
    <source>
        <dbReference type="ARBA" id="ARBA00023236"/>
    </source>
</evidence>
<dbReference type="RefSeq" id="WP_200353852.1">
    <property type="nucleotide sequence ID" value="NZ_JAENIL010000003.1"/>
</dbReference>
<sequence>MSETRPKKCSQCQSPATIHLTKVVDGEAVKMGVCANCPKAKEIQEGMTWDIVGTEDGGKKPKGPKLNERACTGCGLTPSDFKEHGRLGCPKCYEVFEAKLDPVIKKLHRGESHVGKVPNGQAREVSPEEIEALKRRLDEYVSREEYEMAAVVRDKIKALEP</sequence>
<dbReference type="EMBL" id="JAENIL010000003">
    <property type="protein sequence ID" value="MBK1875633.1"/>
    <property type="molecule type" value="Genomic_DNA"/>
</dbReference>
<dbReference type="Proteomes" id="UP000617628">
    <property type="component" value="Unassembled WGS sequence"/>
</dbReference>
<dbReference type="GO" id="GO:0046870">
    <property type="term" value="F:cadmium ion binding"/>
    <property type="evidence" value="ECO:0007669"/>
    <property type="project" value="TreeGrafter"/>
</dbReference>
<protein>
    <submittedName>
        <fullName evidence="3">UvrB/UvrC motif-containing protein</fullName>
    </submittedName>
</protein>
<dbReference type="PROSITE" id="PS50151">
    <property type="entry name" value="UVR"/>
    <property type="match status" value="1"/>
</dbReference>
<dbReference type="InterPro" id="IPR025542">
    <property type="entry name" value="YacH"/>
</dbReference>
<dbReference type="GO" id="GO:0050897">
    <property type="term" value="F:cobalt ion binding"/>
    <property type="evidence" value="ECO:0007669"/>
    <property type="project" value="TreeGrafter"/>
</dbReference>
<gene>
    <name evidence="3" type="ORF">JIN87_02075</name>
</gene>
<evidence type="ECO:0000313" key="4">
    <source>
        <dbReference type="Proteomes" id="UP000617628"/>
    </source>
</evidence>
<dbReference type="PIRSF" id="PIRSF015034">
    <property type="entry name" value="YacH"/>
    <property type="match status" value="1"/>
</dbReference>
<dbReference type="Pfam" id="PF02151">
    <property type="entry name" value="UVR"/>
    <property type="match status" value="1"/>
</dbReference>
<dbReference type="AlphaFoldDB" id="A0A934VPK8"/>
<dbReference type="GO" id="GO:1990170">
    <property type="term" value="P:stress response to cadmium ion"/>
    <property type="evidence" value="ECO:0007669"/>
    <property type="project" value="TreeGrafter"/>
</dbReference>